<keyword evidence="2" id="KW-1185">Reference proteome</keyword>
<proteinExistence type="predicted"/>
<gene>
    <name evidence="1" type="ORF">SAMN04244553_4793</name>
</gene>
<sequence>MAGTGPVFPWECGLADWFVGEASGADQVVVIYVQKMVRGFVEVVRR</sequence>
<organism evidence="1 2">
    <name type="scientific">Nocardia amikacinitolerans</name>
    <dbReference type="NCBI Taxonomy" id="756689"/>
    <lineage>
        <taxon>Bacteria</taxon>
        <taxon>Bacillati</taxon>
        <taxon>Actinomycetota</taxon>
        <taxon>Actinomycetes</taxon>
        <taxon>Mycobacteriales</taxon>
        <taxon>Nocardiaceae</taxon>
        <taxon>Nocardia</taxon>
    </lineage>
</organism>
<reference evidence="1 2" key="1">
    <citation type="submission" date="2017-09" db="EMBL/GenBank/DDBJ databases">
        <authorList>
            <person name="Ehlers B."/>
            <person name="Leendertz F.H."/>
        </authorList>
    </citation>
    <scope>NUCLEOTIDE SEQUENCE [LARGE SCALE GENOMIC DNA]</scope>
    <source>
        <strain evidence="1 2">DSM 45537</strain>
    </source>
</reference>
<dbReference type="EMBL" id="OBEG01000005">
    <property type="protein sequence ID" value="SNY87835.1"/>
    <property type="molecule type" value="Genomic_DNA"/>
</dbReference>
<dbReference type="Proteomes" id="UP000219565">
    <property type="component" value="Unassembled WGS sequence"/>
</dbReference>
<evidence type="ECO:0000313" key="1">
    <source>
        <dbReference type="EMBL" id="SNY87835.1"/>
    </source>
</evidence>
<name>A0A285LSG9_9NOCA</name>
<evidence type="ECO:0000313" key="2">
    <source>
        <dbReference type="Proteomes" id="UP000219565"/>
    </source>
</evidence>
<dbReference type="AlphaFoldDB" id="A0A285LSG9"/>
<dbReference type="RefSeq" id="WP_179830974.1">
    <property type="nucleotide sequence ID" value="NZ_JAMTCV010000013.1"/>
</dbReference>
<accession>A0A285LSG9</accession>
<protein>
    <submittedName>
        <fullName evidence="1">Uncharacterized protein</fullName>
    </submittedName>
</protein>